<organism evidence="5 6">
    <name type="scientific">Candidatus Desulfacyla euxinica</name>
    <dbReference type="NCBI Taxonomy" id="2841693"/>
    <lineage>
        <taxon>Bacteria</taxon>
        <taxon>Deltaproteobacteria</taxon>
        <taxon>Candidatus Desulfacyla</taxon>
    </lineage>
</organism>
<dbReference type="SUPFAM" id="SSF53092">
    <property type="entry name" value="Creatinase/prolidase N-terminal domain"/>
    <property type="match status" value="1"/>
</dbReference>
<evidence type="ECO:0000256" key="1">
    <source>
        <dbReference type="ARBA" id="ARBA00022723"/>
    </source>
</evidence>
<dbReference type="Gene3D" id="3.90.230.10">
    <property type="entry name" value="Creatinase/methionine aminopeptidase superfamily"/>
    <property type="match status" value="1"/>
</dbReference>
<dbReference type="InterPro" id="IPR000994">
    <property type="entry name" value="Pept_M24"/>
</dbReference>
<keyword evidence="5" id="KW-0031">Aminopeptidase</keyword>
<dbReference type="Gene3D" id="3.40.350.10">
    <property type="entry name" value="Creatinase/prolidase N-terminal domain"/>
    <property type="match status" value="1"/>
</dbReference>
<gene>
    <name evidence="5" type="ORF">H8E19_15530</name>
</gene>
<keyword evidence="5" id="KW-0645">Protease</keyword>
<dbReference type="GO" id="GO:0046872">
    <property type="term" value="F:metal ion binding"/>
    <property type="evidence" value="ECO:0007669"/>
    <property type="project" value="UniProtKB-KW"/>
</dbReference>
<dbReference type="PANTHER" id="PTHR46112">
    <property type="entry name" value="AMINOPEPTIDASE"/>
    <property type="match status" value="1"/>
</dbReference>
<dbReference type="InterPro" id="IPR036005">
    <property type="entry name" value="Creatinase/aminopeptidase-like"/>
</dbReference>
<dbReference type="PROSITE" id="PS00491">
    <property type="entry name" value="PROLINE_PEPTIDASE"/>
    <property type="match status" value="1"/>
</dbReference>
<dbReference type="Pfam" id="PF01321">
    <property type="entry name" value="Creatinase_N"/>
    <property type="match status" value="1"/>
</dbReference>
<feature type="domain" description="Creatinase N-terminal" evidence="4">
    <location>
        <begin position="9"/>
        <end position="148"/>
    </location>
</feature>
<evidence type="ECO:0000256" key="2">
    <source>
        <dbReference type="ARBA" id="ARBA00022801"/>
    </source>
</evidence>
<dbReference type="GO" id="GO:0008235">
    <property type="term" value="F:metalloexopeptidase activity"/>
    <property type="evidence" value="ECO:0007669"/>
    <property type="project" value="UniProtKB-ARBA"/>
</dbReference>
<feature type="domain" description="Peptidase M24" evidence="3">
    <location>
        <begin position="157"/>
        <end position="357"/>
    </location>
</feature>
<dbReference type="SUPFAM" id="SSF55920">
    <property type="entry name" value="Creatinase/aminopeptidase"/>
    <property type="match status" value="1"/>
</dbReference>
<evidence type="ECO:0000313" key="6">
    <source>
        <dbReference type="Proteomes" id="UP000650524"/>
    </source>
</evidence>
<dbReference type="GO" id="GO:0004177">
    <property type="term" value="F:aminopeptidase activity"/>
    <property type="evidence" value="ECO:0007669"/>
    <property type="project" value="UniProtKB-KW"/>
</dbReference>
<reference evidence="5 6" key="1">
    <citation type="submission" date="2020-08" db="EMBL/GenBank/DDBJ databases">
        <title>Bridging the membrane lipid divide: bacteria of the FCB group superphylum have the potential to synthesize archaeal ether lipids.</title>
        <authorList>
            <person name="Villanueva L."/>
            <person name="Von Meijenfeldt F.A.B."/>
            <person name="Westbye A.B."/>
            <person name="Yadav S."/>
            <person name="Hopmans E.C."/>
            <person name="Dutilh B.E."/>
            <person name="Sinninghe Damste J.S."/>
        </authorList>
    </citation>
    <scope>NUCLEOTIDE SEQUENCE [LARGE SCALE GENOMIC DNA]</scope>
    <source>
        <strain evidence="5">NIOZ-UU27</strain>
    </source>
</reference>
<protein>
    <submittedName>
        <fullName evidence="5">Aminopeptidase P family protein</fullName>
    </submittedName>
</protein>
<dbReference type="Pfam" id="PF00557">
    <property type="entry name" value="Peptidase_M24"/>
    <property type="match status" value="1"/>
</dbReference>
<comment type="caution">
    <text evidence="5">The sequence shown here is derived from an EMBL/GenBank/DDBJ whole genome shotgun (WGS) entry which is preliminary data.</text>
</comment>
<sequence length="373" mass="40741">MENSTHSKRLAALRQCLKKTSPGDYDAAWIIQPENRRYLSGFKAGDTQFTESSGSLLINNARSLLVTDSRYVLEAEKEAADFEVQILKKGLADDLPGLIQGMGVKKLGFEEGYLTWGLYESFSEKLKGLSPGIDLVPLNGLVEDMREVKDKEEIKAIGDAANLISEILNEIIAKLKPGMTEKEVAWEIEALARHGGAESLSFPPIVASGPNSALPHAVPTDRKLVRNEPVIIDAGVRLNSYCSDITRTVFLGEPGADFRNIYRTVRQAQVSALKEVRPLVDSTHLDRVAREIISAAGFGENFGHGLGHGVGLAVHERPKVGPRDPVKLQKGSVFTVEPGIYIPGKGGVRLEEMVLIEDGGPKILTKNNDLYDF</sequence>
<dbReference type="InterPro" id="IPR029149">
    <property type="entry name" value="Creatin/AminoP/Spt16_N"/>
</dbReference>
<evidence type="ECO:0000313" key="5">
    <source>
        <dbReference type="EMBL" id="MBC8178814.1"/>
    </source>
</evidence>
<keyword evidence="1" id="KW-0479">Metal-binding</keyword>
<dbReference type="Proteomes" id="UP000650524">
    <property type="component" value="Unassembled WGS sequence"/>
</dbReference>
<dbReference type="PRINTS" id="PR00599">
    <property type="entry name" value="MAPEPTIDASE"/>
</dbReference>
<dbReference type="InterPro" id="IPR050659">
    <property type="entry name" value="Peptidase_M24B"/>
</dbReference>
<evidence type="ECO:0000259" key="4">
    <source>
        <dbReference type="Pfam" id="PF01321"/>
    </source>
</evidence>
<dbReference type="EMBL" id="JACNJD010000317">
    <property type="protein sequence ID" value="MBC8178814.1"/>
    <property type="molecule type" value="Genomic_DNA"/>
</dbReference>
<name>A0A8J6N3C4_9DELT</name>
<keyword evidence="2" id="KW-0378">Hydrolase</keyword>
<dbReference type="AlphaFoldDB" id="A0A8J6N3C4"/>
<evidence type="ECO:0000259" key="3">
    <source>
        <dbReference type="Pfam" id="PF00557"/>
    </source>
</evidence>
<dbReference type="InterPro" id="IPR000587">
    <property type="entry name" value="Creatinase_N"/>
</dbReference>
<dbReference type="PANTHER" id="PTHR46112:SF3">
    <property type="entry name" value="AMINOPEPTIDASE YPDF"/>
    <property type="match status" value="1"/>
</dbReference>
<dbReference type="InterPro" id="IPR001131">
    <property type="entry name" value="Peptidase_M24B_aminopep-P_CS"/>
</dbReference>
<proteinExistence type="predicted"/>
<accession>A0A8J6N3C4</accession>
<dbReference type="InterPro" id="IPR001714">
    <property type="entry name" value="Pept_M24_MAP"/>
</dbReference>